<accession>A0A0F9S8Q8</accession>
<comment type="caution">
    <text evidence="1">The sequence shown here is derived from an EMBL/GenBank/DDBJ whole genome shotgun (WGS) entry which is preliminary data.</text>
</comment>
<gene>
    <name evidence="1" type="ORF">LCGC14_0804410</name>
</gene>
<proteinExistence type="predicted"/>
<reference evidence="1" key="1">
    <citation type="journal article" date="2015" name="Nature">
        <title>Complex archaea that bridge the gap between prokaryotes and eukaryotes.</title>
        <authorList>
            <person name="Spang A."/>
            <person name="Saw J.H."/>
            <person name="Jorgensen S.L."/>
            <person name="Zaremba-Niedzwiedzka K."/>
            <person name="Martijn J."/>
            <person name="Lind A.E."/>
            <person name="van Eijk R."/>
            <person name="Schleper C."/>
            <person name="Guy L."/>
            <person name="Ettema T.J."/>
        </authorList>
    </citation>
    <scope>NUCLEOTIDE SEQUENCE</scope>
</reference>
<organism evidence="1">
    <name type="scientific">marine sediment metagenome</name>
    <dbReference type="NCBI Taxonomy" id="412755"/>
    <lineage>
        <taxon>unclassified sequences</taxon>
        <taxon>metagenomes</taxon>
        <taxon>ecological metagenomes</taxon>
    </lineage>
</organism>
<dbReference type="EMBL" id="LAZR01002184">
    <property type="protein sequence ID" value="KKN33371.1"/>
    <property type="molecule type" value="Genomic_DNA"/>
</dbReference>
<protein>
    <submittedName>
        <fullName evidence="1">Uncharacterized protein</fullName>
    </submittedName>
</protein>
<name>A0A0F9S8Q8_9ZZZZ</name>
<dbReference type="AlphaFoldDB" id="A0A0F9S8Q8"/>
<sequence>MKQFSAIHFAKIGLAALLALVLNISLAKADVHTGIVGESAFGKITSAADLAKPNQADHQQDGVEGSAHHFGDCHVHFIAAKKIKMDGDASPKAHTWSQSDDQMRLSLLQGLYRPPRS</sequence>
<evidence type="ECO:0000313" key="1">
    <source>
        <dbReference type="EMBL" id="KKN33371.1"/>
    </source>
</evidence>